<evidence type="ECO:0000256" key="8">
    <source>
        <dbReference type="ARBA" id="ARBA00023283"/>
    </source>
</evidence>
<dbReference type="PROSITE" id="PS51164">
    <property type="entry name" value="CBM1_2"/>
    <property type="match status" value="1"/>
</dbReference>
<dbReference type="EMBL" id="HQ163777">
    <property type="protein sequence ID" value="AEM23896.1"/>
    <property type="molecule type" value="mRNA"/>
</dbReference>
<dbReference type="SMR" id="H2B656"/>
<dbReference type="PANTHER" id="PTHR34142">
    <property type="entry name" value="ENDO-BETA-1,4-GLUCANASE A"/>
    <property type="match status" value="1"/>
</dbReference>
<keyword evidence="8" id="KW-0873">Pyrrolidone carboxylic acid</keyword>
<dbReference type="SUPFAM" id="SSF57180">
    <property type="entry name" value="Cellulose-binding domain"/>
    <property type="match status" value="1"/>
</dbReference>
<evidence type="ECO:0000256" key="2">
    <source>
        <dbReference type="ARBA" id="ARBA00005641"/>
    </source>
</evidence>
<evidence type="ECO:0000256" key="5">
    <source>
        <dbReference type="ARBA" id="ARBA00022801"/>
    </source>
</evidence>
<dbReference type="Gene3D" id="3.20.20.80">
    <property type="entry name" value="Glycosidases"/>
    <property type="match status" value="1"/>
</dbReference>
<keyword evidence="4" id="KW-0732">Signal</keyword>
<dbReference type="InterPro" id="IPR001547">
    <property type="entry name" value="Glyco_hydro_5"/>
</dbReference>
<comment type="function">
    <text evidence="11">Endoglucanase (EG) that cleaves the internal beta-1,4-glucosidic bonds in cellulose. The degradation of cellulose involves an interplay between different cellulolytic enzymes. Hydrolysis starts with EGs, which cut internal glycosidic linkages to reduce the polymerization degree of the substrate and creates new chain ends for exocellobiohydrolases (CBHs). The CBH release the disaccharide cellobiose from the non-reducing end of the cellulose polymer chain. Finally, beta-1,4-glucosidases hydrolyze the cellobiose and other short cello-oligosaccharides into glucose units.</text>
</comment>
<keyword evidence="10" id="KW-0624">Polysaccharide degradation</keyword>
<evidence type="ECO:0000259" key="14">
    <source>
        <dbReference type="PROSITE" id="PS51164"/>
    </source>
</evidence>
<dbReference type="Pfam" id="PF00150">
    <property type="entry name" value="Cellulase"/>
    <property type="match status" value="1"/>
</dbReference>
<comment type="similarity">
    <text evidence="2 13">Belongs to the glycosyl hydrolase 5 (cellulase A) family.</text>
</comment>
<sequence>MKYSTFVVAAAAGSAAASSSAYGQCGGNGWTGATDCVSGYHCAYQNDWYSQCVPGAGSGSTSAAAAAATTKVVTSAKASTTQAPSKAPVSTSAASTSKAVAATSGKVKYAGVNIAGFDFGMDTNGASSGSYVDPGTTGQNQMNHFVKDDKLNAFRLPVGWQYLVNSQLGGTLDSTFFAKYDQQMTYCLNSGAALCILDLHNYARWNGQIVGTSGGPTNAQFASVWSQLAKKYSSKPKVAFAIMNEPHDLQDINAWATTVQAAVTAIRQAGATQNMILLPGDDWTHAANFVDNGSAAALNKITNLDGSKTNLVFDVHQYSDSDGSGTSSTCVSSASNIAGFTKLATWLRSNNRQAMLTEAGGSNDQSCLTAVCDVLNYLMTNSDVYLGWTGWSAGMFATDYVLSEVPTGSAGSYKDQAIVTKCIAGVFNSK</sequence>
<dbReference type="Pfam" id="PF00734">
    <property type="entry name" value="CBM_1"/>
    <property type="match status" value="1"/>
</dbReference>
<dbReference type="GO" id="GO:0005576">
    <property type="term" value="C:extracellular region"/>
    <property type="evidence" value="ECO:0007669"/>
    <property type="project" value="InterPro"/>
</dbReference>
<keyword evidence="5 13" id="KW-0378">Hydrolase</keyword>
<evidence type="ECO:0000256" key="13">
    <source>
        <dbReference type="RuleBase" id="RU361153"/>
    </source>
</evidence>
<dbReference type="GO" id="GO:0008810">
    <property type="term" value="F:cellulase activity"/>
    <property type="evidence" value="ECO:0007669"/>
    <property type="project" value="UniProtKB-EC"/>
</dbReference>
<keyword evidence="7" id="KW-0119">Carbohydrate metabolism</keyword>
<dbReference type="GO" id="GO:0030248">
    <property type="term" value="F:cellulose binding"/>
    <property type="evidence" value="ECO:0007669"/>
    <property type="project" value="InterPro"/>
</dbReference>
<dbReference type="FunFam" id="3.20.20.80:FF:000124">
    <property type="entry name" value="Exported cellulase"/>
    <property type="match status" value="1"/>
</dbReference>
<dbReference type="InterPro" id="IPR035971">
    <property type="entry name" value="CBD_sf"/>
</dbReference>
<evidence type="ECO:0000256" key="3">
    <source>
        <dbReference type="ARBA" id="ARBA00012601"/>
    </source>
</evidence>
<keyword evidence="6" id="KW-0136">Cellulose degradation</keyword>
<keyword evidence="9 13" id="KW-0326">Glycosidase</keyword>
<evidence type="ECO:0000256" key="1">
    <source>
        <dbReference type="ARBA" id="ARBA00000966"/>
    </source>
</evidence>
<feature type="domain" description="CBM1" evidence="14">
    <location>
        <begin position="17"/>
        <end position="53"/>
    </location>
</feature>
<organism evidence="15">
    <name type="scientific">Aureobasidium pullulans</name>
    <name type="common">Black yeast</name>
    <name type="synonym">Pullularia pullulans</name>
    <dbReference type="NCBI Taxonomy" id="5580"/>
    <lineage>
        <taxon>Eukaryota</taxon>
        <taxon>Fungi</taxon>
        <taxon>Dikarya</taxon>
        <taxon>Ascomycota</taxon>
        <taxon>Pezizomycotina</taxon>
        <taxon>Dothideomycetes</taxon>
        <taxon>Dothideomycetidae</taxon>
        <taxon>Dothideales</taxon>
        <taxon>Saccotheciaceae</taxon>
        <taxon>Aureobasidium</taxon>
    </lineage>
</organism>
<evidence type="ECO:0000256" key="4">
    <source>
        <dbReference type="ARBA" id="ARBA00022729"/>
    </source>
</evidence>
<evidence type="ECO:0000256" key="7">
    <source>
        <dbReference type="ARBA" id="ARBA00023277"/>
    </source>
</evidence>
<dbReference type="InterPro" id="IPR017853">
    <property type="entry name" value="GH"/>
</dbReference>
<evidence type="ECO:0000256" key="11">
    <source>
        <dbReference type="ARBA" id="ARBA00059691"/>
    </source>
</evidence>
<protein>
    <recommendedName>
        <fullName evidence="12">Endoglucanase EG-II</fullName>
        <ecNumber evidence="3">3.2.1.4</ecNumber>
    </recommendedName>
</protein>
<proteinExistence type="evidence at transcript level"/>
<accession>H2B656</accession>
<evidence type="ECO:0000256" key="9">
    <source>
        <dbReference type="ARBA" id="ARBA00023295"/>
    </source>
</evidence>
<reference evidence="15" key="1">
    <citation type="journal article" date="2012" name="Appl. Microbiol. Biotechnol.">
        <title>Recombinant expression, activity screening and functional characterization identifies three novel endo-1,4-beta-glucanases that efficiently hydrolyse cellulosic substrates.</title>
        <authorList>
            <person name="Tambor J.H."/>
            <person name="Ren H."/>
            <person name="Ushinsky S."/>
            <person name="Zheng Y."/>
            <person name="Riemens A."/>
            <person name="St-Francois C."/>
            <person name="Tsang A."/>
            <person name="Powlowski J."/>
            <person name="Storms R."/>
        </authorList>
    </citation>
    <scope>NUCLEOTIDE SEQUENCE</scope>
    <source>
        <strain evidence="15">ATCC 62921</strain>
    </source>
</reference>
<dbReference type="SUPFAM" id="SSF51445">
    <property type="entry name" value="(Trans)glycosidases"/>
    <property type="match status" value="1"/>
</dbReference>
<evidence type="ECO:0000256" key="6">
    <source>
        <dbReference type="ARBA" id="ARBA00023001"/>
    </source>
</evidence>
<dbReference type="PROSITE" id="PS00562">
    <property type="entry name" value="CBM1_1"/>
    <property type="match status" value="1"/>
</dbReference>
<comment type="catalytic activity">
    <reaction evidence="1">
        <text>Endohydrolysis of (1-&gt;4)-beta-D-glucosidic linkages in cellulose, lichenin and cereal beta-D-glucans.</text>
        <dbReference type="EC" id="3.2.1.4"/>
    </reaction>
</comment>
<dbReference type="InterPro" id="IPR000254">
    <property type="entry name" value="CBD"/>
</dbReference>
<evidence type="ECO:0000313" key="15">
    <source>
        <dbReference type="EMBL" id="AEM23896.1"/>
    </source>
</evidence>
<dbReference type="PANTHER" id="PTHR34142:SF5">
    <property type="entry name" value="CBM1 DOMAIN-CONTAINING PROTEIN"/>
    <property type="match status" value="1"/>
</dbReference>
<gene>
    <name evidence="15" type="primary">Cel5A</name>
</gene>
<evidence type="ECO:0000256" key="10">
    <source>
        <dbReference type="ARBA" id="ARBA00023326"/>
    </source>
</evidence>
<dbReference type="EC" id="3.2.1.4" evidence="3"/>
<evidence type="ECO:0000256" key="12">
    <source>
        <dbReference type="ARBA" id="ARBA00074271"/>
    </source>
</evidence>
<name>H2B656_AURPU</name>
<dbReference type="SMART" id="SM00236">
    <property type="entry name" value="fCBD"/>
    <property type="match status" value="1"/>
</dbReference>
<dbReference type="GO" id="GO:0030245">
    <property type="term" value="P:cellulose catabolic process"/>
    <property type="evidence" value="ECO:0007669"/>
    <property type="project" value="UniProtKB-KW"/>
</dbReference>
<dbReference type="AlphaFoldDB" id="H2B656"/>